<dbReference type="PIRSF" id="PIRSF000513">
    <property type="entry name" value="Thz_kinase"/>
    <property type="match status" value="1"/>
</dbReference>
<dbReference type="RefSeq" id="WP_039144097.1">
    <property type="nucleotide sequence ID" value="NZ_JOJZ01000013.1"/>
</dbReference>
<dbReference type="Proteomes" id="UP000031397">
    <property type="component" value="Unassembled WGS sequence"/>
</dbReference>
<comment type="pathway">
    <text evidence="3 11">Cofactor biosynthesis; thiamine diphosphate biosynthesis; 4-methyl-5-(2-phosphoethyl)-thiazole from 5-(2-hydroxyethyl)-4-methylthiazole: step 1/1.</text>
</comment>
<feature type="binding site" evidence="11">
    <location>
        <position position="116"/>
    </location>
    <ligand>
        <name>ATP</name>
        <dbReference type="ChEBI" id="CHEBI:30616"/>
    </ligand>
</feature>
<comment type="catalytic activity">
    <reaction evidence="1 11">
        <text>5-(2-hydroxyethyl)-4-methylthiazole + ATP = 4-methyl-5-(2-phosphooxyethyl)-thiazole + ADP + H(+)</text>
        <dbReference type="Rhea" id="RHEA:24212"/>
        <dbReference type="ChEBI" id="CHEBI:15378"/>
        <dbReference type="ChEBI" id="CHEBI:17957"/>
        <dbReference type="ChEBI" id="CHEBI:30616"/>
        <dbReference type="ChEBI" id="CHEBI:58296"/>
        <dbReference type="ChEBI" id="CHEBI:456216"/>
        <dbReference type="EC" id="2.7.1.50"/>
    </reaction>
</comment>
<sequence length="263" mass="28023">MTSILEEIRKENPVVLDIPNMVTPQKVADAISYVGGSPIMCDSSNEGRDLVAIANSLVLNLGTMNDDNVKLDIIAGQAANNRNLPVIVDPVAVSASELRTEVFKKISNEVNIDILRGNVGEIAFTAGIDWGPRGIDADDGNGDRVQVAKIAAKQFHSIVVISGIDDVISDGSETYVVHNGSKELAINVGSGDVLDGVLGVVAAHHRGVHAVALGTAIVSVAGELAEEKYPADPASFEMEFFNNLYKLDDHQLSDEIRIEKINN</sequence>
<evidence type="ECO:0000256" key="10">
    <source>
        <dbReference type="ARBA" id="ARBA00022977"/>
    </source>
</evidence>
<keyword evidence="6 11" id="KW-0547">Nucleotide-binding</keyword>
<dbReference type="InterPro" id="IPR000417">
    <property type="entry name" value="Hyethyz_kinase"/>
</dbReference>
<evidence type="ECO:0000256" key="11">
    <source>
        <dbReference type="HAMAP-Rule" id="MF_00228"/>
    </source>
</evidence>
<evidence type="ECO:0000256" key="1">
    <source>
        <dbReference type="ARBA" id="ARBA00001771"/>
    </source>
</evidence>
<dbReference type="HAMAP" id="MF_00228">
    <property type="entry name" value="Thz_kinase"/>
    <property type="match status" value="1"/>
</dbReference>
<comment type="function">
    <text evidence="11">Catalyzes the phosphorylation of the hydroxyl group of 4-methyl-5-beta-hydroxyethylthiazole (THZ).</text>
</comment>
<keyword evidence="10 11" id="KW-0784">Thiamine biosynthesis</keyword>
<comment type="cofactor">
    <cofactor evidence="2 11">
        <name>Mg(2+)</name>
        <dbReference type="ChEBI" id="CHEBI:18420"/>
    </cofactor>
</comment>
<dbReference type="EC" id="2.7.1.50" evidence="11"/>
<evidence type="ECO:0000313" key="12">
    <source>
        <dbReference type="EMBL" id="KID41998.1"/>
    </source>
</evidence>
<evidence type="ECO:0000256" key="8">
    <source>
        <dbReference type="ARBA" id="ARBA00022840"/>
    </source>
</evidence>
<feature type="binding site" evidence="11">
    <location>
        <position position="40"/>
    </location>
    <ligand>
        <name>substrate</name>
    </ligand>
</feature>
<dbReference type="GO" id="GO:0004417">
    <property type="term" value="F:hydroxyethylthiazole kinase activity"/>
    <property type="evidence" value="ECO:0007669"/>
    <property type="project" value="UniProtKB-UniRule"/>
</dbReference>
<dbReference type="GeneID" id="74913336"/>
<feature type="binding site" evidence="11">
    <location>
        <position position="189"/>
    </location>
    <ligand>
        <name>substrate</name>
    </ligand>
</feature>
<feature type="binding site" evidence="11">
    <location>
        <position position="162"/>
    </location>
    <ligand>
        <name>ATP</name>
        <dbReference type="ChEBI" id="CHEBI:30616"/>
    </ligand>
</feature>
<evidence type="ECO:0000256" key="5">
    <source>
        <dbReference type="ARBA" id="ARBA00022723"/>
    </source>
</evidence>
<accession>A0A0C1Q2F0</accession>
<dbReference type="PATRIC" id="fig|1614.7.peg.636"/>
<evidence type="ECO:0000313" key="13">
    <source>
        <dbReference type="Proteomes" id="UP000031397"/>
    </source>
</evidence>
<keyword evidence="13" id="KW-1185">Reference proteome</keyword>
<evidence type="ECO:0000256" key="7">
    <source>
        <dbReference type="ARBA" id="ARBA00022777"/>
    </source>
</evidence>
<organism evidence="12 13">
    <name type="scientific">Fructilactobacillus fructivorans</name>
    <dbReference type="NCBI Taxonomy" id="1614"/>
    <lineage>
        <taxon>Bacteria</taxon>
        <taxon>Bacillati</taxon>
        <taxon>Bacillota</taxon>
        <taxon>Bacilli</taxon>
        <taxon>Lactobacillales</taxon>
        <taxon>Lactobacillaceae</taxon>
        <taxon>Fructilactobacillus</taxon>
    </lineage>
</organism>
<dbReference type="GO" id="GO:0000287">
    <property type="term" value="F:magnesium ion binding"/>
    <property type="evidence" value="ECO:0007669"/>
    <property type="project" value="UniProtKB-UniRule"/>
</dbReference>
<dbReference type="Gene3D" id="3.40.1190.20">
    <property type="match status" value="1"/>
</dbReference>
<evidence type="ECO:0000256" key="3">
    <source>
        <dbReference type="ARBA" id="ARBA00004868"/>
    </source>
</evidence>
<dbReference type="PRINTS" id="PR01099">
    <property type="entry name" value="HYETHTZKNASE"/>
</dbReference>
<dbReference type="GO" id="GO:0009229">
    <property type="term" value="P:thiamine diphosphate biosynthetic process"/>
    <property type="evidence" value="ECO:0007669"/>
    <property type="project" value="UniProtKB-UniRule"/>
</dbReference>
<dbReference type="OrthoDB" id="9778146at2"/>
<keyword evidence="4 11" id="KW-0808">Transferase</keyword>
<name>A0A0C1Q2F0_9LACO</name>
<reference evidence="12 13" key="1">
    <citation type="submission" date="2014-06" db="EMBL/GenBank/DDBJ databases">
        <title>Functional and comparative genomic analyses of the Drosophila gut microbiota identify candidate symbiosis factors.</title>
        <authorList>
            <person name="Newell P.D."/>
            <person name="Chaston J.M."/>
            <person name="Douglas A.E."/>
        </authorList>
    </citation>
    <scope>NUCLEOTIDE SEQUENCE [LARGE SCALE GENOMIC DNA]</scope>
    <source>
        <strain evidence="12 13">DmCS_002</strain>
    </source>
</reference>
<dbReference type="CDD" id="cd01170">
    <property type="entry name" value="THZ_kinase"/>
    <property type="match status" value="1"/>
</dbReference>
<dbReference type="InterPro" id="IPR029056">
    <property type="entry name" value="Ribokinase-like"/>
</dbReference>
<evidence type="ECO:0000256" key="2">
    <source>
        <dbReference type="ARBA" id="ARBA00001946"/>
    </source>
</evidence>
<proteinExistence type="inferred from homology"/>
<dbReference type="UniPathway" id="UPA00060">
    <property type="reaction ID" value="UER00139"/>
</dbReference>
<evidence type="ECO:0000256" key="4">
    <source>
        <dbReference type="ARBA" id="ARBA00022679"/>
    </source>
</evidence>
<evidence type="ECO:0000256" key="6">
    <source>
        <dbReference type="ARBA" id="ARBA00022741"/>
    </source>
</evidence>
<dbReference type="NCBIfam" id="NF006830">
    <property type="entry name" value="PRK09355.1"/>
    <property type="match status" value="1"/>
</dbReference>
<keyword evidence="7 11" id="KW-0418">Kinase</keyword>
<evidence type="ECO:0000256" key="9">
    <source>
        <dbReference type="ARBA" id="ARBA00022842"/>
    </source>
</evidence>
<dbReference type="Pfam" id="PF02110">
    <property type="entry name" value="HK"/>
    <property type="match status" value="1"/>
</dbReference>
<keyword evidence="9 11" id="KW-0460">Magnesium</keyword>
<dbReference type="GO" id="GO:0005524">
    <property type="term" value="F:ATP binding"/>
    <property type="evidence" value="ECO:0007669"/>
    <property type="project" value="UniProtKB-UniRule"/>
</dbReference>
<protein>
    <recommendedName>
        <fullName evidence="11">Hydroxyethylthiazole kinase</fullName>
        <ecNumber evidence="11">2.7.1.50</ecNumber>
    </recommendedName>
    <alternativeName>
        <fullName evidence="11">4-methyl-5-beta-hydroxyethylthiazole kinase</fullName>
        <shortName evidence="11">TH kinase</shortName>
        <shortName evidence="11">Thz kinase</shortName>
    </alternativeName>
</protein>
<keyword evidence="5 11" id="KW-0479">Metal-binding</keyword>
<dbReference type="EMBL" id="JOJZ01000013">
    <property type="protein sequence ID" value="KID41998.1"/>
    <property type="molecule type" value="Genomic_DNA"/>
</dbReference>
<comment type="similarity">
    <text evidence="11">Belongs to the Thz kinase family.</text>
</comment>
<keyword evidence="8 11" id="KW-0067">ATP-binding</keyword>
<dbReference type="AlphaFoldDB" id="A0A0C1Q2F0"/>
<gene>
    <name evidence="11" type="primary">thiM</name>
    <name evidence="12" type="ORF">LfDm3_0666</name>
</gene>
<dbReference type="GO" id="GO:0009228">
    <property type="term" value="P:thiamine biosynthetic process"/>
    <property type="evidence" value="ECO:0007669"/>
    <property type="project" value="UniProtKB-KW"/>
</dbReference>
<dbReference type="SUPFAM" id="SSF53613">
    <property type="entry name" value="Ribokinase-like"/>
    <property type="match status" value="1"/>
</dbReference>
<comment type="caution">
    <text evidence="12">The sequence shown here is derived from an EMBL/GenBank/DDBJ whole genome shotgun (WGS) entry which is preliminary data.</text>
</comment>